<evidence type="ECO:0000259" key="2">
    <source>
        <dbReference type="Pfam" id="PF20703"/>
    </source>
</evidence>
<dbReference type="InterPro" id="IPR049052">
    <property type="entry name" value="nSTAND1"/>
</dbReference>
<accession>A0A2S6GT43</accession>
<dbReference type="SUPFAM" id="SSF69322">
    <property type="entry name" value="Tricorn protease domain 2"/>
    <property type="match status" value="1"/>
</dbReference>
<keyword evidence="1" id="KW-0812">Transmembrane</keyword>
<dbReference type="AlphaFoldDB" id="A0A2S6GT43"/>
<protein>
    <recommendedName>
        <fullName evidence="2">Novel STAND NTPase 1 domain-containing protein</fullName>
    </recommendedName>
</protein>
<dbReference type="OrthoDB" id="192618at2"/>
<proteinExistence type="predicted"/>
<organism evidence="3 4">
    <name type="scientific">Actinokineospora auranticolor</name>
    <dbReference type="NCBI Taxonomy" id="155976"/>
    <lineage>
        <taxon>Bacteria</taxon>
        <taxon>Bacillati</taxon>
        <taxon>Actinomycetota</taxon>
        <taxon>Actinomycetes</taxon>
        <taxon>Pseudonocardiales</taxon>
        <taxon>Pseudonocardiaceae</taxon>
        <taxon>Actinokineospora</taxon>
    </lineage>
</organism>
<dbReference type="Gene3D" id="3.40.50.300">
    <property type="entry name" value="P-loop containing nucleotide triphosphate hydrolases"/>
    <property type="match status" value="1"/>
</dbReference>
<keyword evidence="4" id="KW-1185">Reference proteome</keyword>
<dbReference type="RefSeq" id="WP_104478881.1">
    <property type="nucleotide sequence ID" value="NZ_CP154825.1"/>
</dbReference>
<keyword evidence="1" id="KW-0472">Membrane</keyword>
<dbReference type="EMBL" id="PTIX01000005">
    <property type="protein sequence ID" value="PPK68394.1"/>
    <property type="molecule type" value="Genomic_DNA"/>
</dbReference>
<reference evidence="3 4" key="1">
    <citation type="submission" date="2018-02" db="EMBL/GenBank/DDBJ databases">
        <title>Genomic Encyclopedia of Archaeal and Bacterial Type Strains, Phase II (KMG-II): from individual species to whole genera.</title>
        <authorList>
            <person name="Goeker M."/>
        </authorList>
    </citation>
    <scope>NUCLEOTIDE SEQUENCE [LARGE SCALE GENOMIC DNA]</scope>
    <source>
        <strain evidence="3 4">YU 961-1</strain>
    </source>
</reference>
<dbReference type="InterPro" id="IPR027417">
    <property type="entry name" value="P-loop_NTPase"/>
</dbReference>
<feature type="domain" description="Novel STAND NTPase 1" evidence="2">
    <location>
        <begin position="106"/>
        <end position="487"/>
    </location>
</feature>
<sequence>MARPERPVATEDAVLTEFAEGLRELRRRSGAVPYRVLSARAHYSAAALSEAAGGRKLPTLPVTLAYVSACGGDAGEWERRWRAAAAHLVSGGDHAGPVDGSAAASPYPGLVAFHEGDADLFFGRDRAVDDLLDRLTRRRFLGLFGASGSGKTSVLRAGLATRWATRTGTEGVVSVLTPGARPAEKCAVWLAGRSGDSPVRLLEELRADPANLGIRLRSTLPEPCAEPGLLLIVDQFEEVFTLCDDDVQRAWFIRALVSAAGEGVRVVLGVRADFYGHCGLHGDLVEALQDGQVLLAPMTPDELRQAVTKPATARGYRLEPELMARVIADAAGRAGSLPLLSHALLETWRRRRGMTLTLGGYETVGGIDQAIVRTAEAVYAQLGDRQRGIAMDILTRLVVLGEGGADTKRHVRLDEWDDDKDTAAVVHALARARLVTLDHDGVDLAHEAVITQWARFRAWLTDNRENLRVHRQLVDAARTWEDLDRDPAALYRGTLLARACQLRASRPNLIAAREARFLAAAEDAHSAAKRTTRRRRRRIVIALASLIAVLATAGVYVARLARESADNRTAAMLERVMADARNLRASDPALAGQLALVAYEIAPSHQTRGLVLDAAADVNFGNGSFGLGDRTWIGFHPGGRWMYALSGGVLTAVDFEGTSVPGGAQSVDFPAGIEAMVIDSRGPLLAATDNTGTVRLLSIADPLRPRSLSTIATKHPLVGISFSPVAPLMALTYPDGWDEDPGGSTSLDRLTIVDVSDPSHPVERAAFTTADLPYGFDAGGDLVTLDRGGNVRLRDPLHPDRPREPAPGAEPVWAQDLLVARTRRLMATAGTGDPASNITLWDTSDPARPRPAAHLPGGRPTAFSPDGRLLAVTDDERINLWDVADLANPHLFAVLRKRSDTWTGLSFNANGTGMASRLTPDQLRYWSLDVSAAVNQLCQRAHPRITEDQWARYIPELEYRLPCE</sequence>
<evidence type="ECO:0000313" key="3">
    <source>
        <dbReference type="EMBL" id="PPK68394.1"/>
    </source>
</evidence>
<dbReference type="Proteomes" id="UP000239203">
    <property type="component" value="Unassembled WGS sequence"/>
</dbReference>
<evidence type="ECO:0000256" key="1">
    <source>
        <dbReference type="SAM" id="Phobius"/>
    </source>
</evidence>
<name>A0A2S6GT43_9PSEU</name>
<dbReference type="SUPFAM" id="SSF52540">
    <property type="entry name" value="P-loop containing nucleoside triphosphate hydrolases"/>
    <property type="match status" value="1"/>
</dbReference>
<dbReference type="InterPro" id="IPR015943">
    <property type="entry name" value="WD40/YVTN_repeat-like_dom_sf"/>
</dbReference>
<evidence type="ECO:0000313" key="4">
    <source>
        <dbReference type="Proteomes" id="UP000239203"/>
    </source>
</evidence>
<gene>
    <name evidence="3" type="ORF">CLV40_105117</name>
</gene>
<feature type="transmembrane region" description="Helical" evidence="1">
    <location>
        <begin position="539"/>
        <end position="558"/>
    </location>
</feature>
<comment type="caution">
    <text evidence="3">The sequence shown here is derived from an EMBL/GenBank/DDBJ whole genome shotgun (WGS) entry which is preliminary data.</text>
</comment>
<keyword evidence="1" id="KW-1133">Transmembrane helix</keyword>
<dbReference type="Pfam" id="PF20703">
    <property type="entry name" value="nSTAND1"/>
    <property type="match status" value="1"/>
</dbReference>
<dbReference type="Gene3D" id="2.130.10.10">
    <property type="entry name" value="YVTN repeat-like/Quinoprotein amine dehydrogenase"/>
    <property type="match status" value="1"/>
</dbReference>